<protein>
    <submittedName>
        <fullName evidence="1">Uncharacterized protein</fullName>
    </submittedName>
</protein>
<dbReference type="GeneID" id="55990871"/>
<dbReference type="RefSeq" id="XP_035342443.1">
    <property type="nucleotide sequence ID" value="XM_035486550.1"/>
</dbReference>
<dbReference type="EMBL" id="CP055899">
    <property type="protein sequence ID" value="QKX56265.1"/>
    <property type="molecule type" value="Genomic_DNA"/>
</dbReference>
<proteinExistence type="predicted"/>
<name>A0A7H8QS37_TALRU</name>
<dbReference type="Proteomes" id="UP000509510">
    <property type="component" value="Chromosome II"/>
</dbReference>
<accession>A0A7H8QS37</accession>
<gene>
    <name evidence="1" type="ORF">TRUGW13939_03366</name>
</gene>
<organism evidence="1 2">
    <name type="scientific">Talaromyces rugulosus</name>
    <name type="common">Penicillium rugulosum</name>
    <dbReference type="NCBI Taxonomy" id="121627"/>
    <lineage>
        <taxon>Eukaryota</taxon>
        <taxon>Fungi</taxon>
        <taxon>Dikarya</taxon>
        <taxon>Ascomycota</taxon>
        <taxon>Pezizomycotina</taxon>
        <taxon>Eurotiomycetes</taxon>
        <taxon>Eurotiomycetidae</taxon>
        <taxon>Eurotiales</taxon>
        <taxon>Trichocomaceae</taxon>
        <taxon>Talaromyces</taxon>
        <taxon>Talaromyces sect. Islandici</taxon>
    </lineage>
</organism>
<evidence type="ECO:0000313" key="2">
    <source>
        <dbReference type="Proteomes" id="UP000509510"/>
    </source>
</evidence>
<sequence length="179" mass="20124">MIQTRIPRSPFFPAYPDMTHEMRCLIAKELGKVYSELHSTRSVTAGKLTLSPSQTSLMIQPFDNAEPDGIVPYENGPATQSTFDMLRAILDHKKELAVALGPNQSIRVSFFEPRNNPASTPSRFTSSAASYYRHPRLGQRALRPASHVLLAADVAMDMERRGRRRRAACKQYTCNTRIT</sequence>
<dbReference type="OrthoDB" id="4342075at2759"/>
<evidence type="ECO:0000313" key="1">
    <source>
        <dbReference type="EMBL" id="QKX56265.1"/>
    </source>
</evidence>
<dbReference type="KEGG" id="trg:TRUGW13939_03366"/>
<keyword evidence="2" id="KW-1185">Reference proteome</keyword>
<dbReference type="AlphaFoldDB" id="A0A7H8QS37"/>
<reference evidence="2" key="1">
    <citation type="submission" date="2020-06" db="EMBL/GenBank/DDBJ databases">
        <title>A chromosome-scale genome assembly of Talaromyces rugulosus W13939.</title>
        <authorList>
            <person name="Wang B."/>
            <person name="Guo L."/>
            <person name="Ye K."/>
            <person name="Wang L."/>
        </authorList>
    </citation>
    <scope>NUCLEOTIDE SEQUENCE [LARGE SCALE GENOMIC DNA]</scope>
    <source>
        <strain evidence="2">W13939</strain>
    </source>
</reference>